<dbReference type="RefSeq" id="WP_010570025.1">
    <property type="nucleotide sequence ID" value="NZ_AHMO02000011.1"/>
</dbReference>
<accession>T0F7Q8</accession>
<evidence type="ECO:0000256" key="6">
    <source>
        <dbReference type="RuleBase" id="RU363058"/>
    </source>
</evidence>
<dbReference type="PANTHER" id="PTHR11101:SF16">
    <property type="entry name" value="PHOSPHATE TRANSPORTER"/>
    <property type="match status" value="1"/>
</dbReference>
<feature type="transmembrane region" description="Helical" evidence="6">
    <location>
        <begin position="248"/>
        <end position="266"/>
    </location>
</feature>
<dbReference type="EMBL" id="AHMO02000011">
    <property type="protein sequence ID" value="EQA43532.1"/>
    <property type="molecule type" value="Genomic_DNA"/>
</dbReference>
<keyword evidence="9" id="KW-1185">Reference proteome</keyword>
<name>T0F7Q8_9LEPT</name>
<reference evidence="8" key="1">
    <citation type="submission" date="2013-05" db="EMBL/GenBank/DDBJ databases">
        <authorList>
            <person name="Harkins D.M."/>
            <person name="Durkin A.S."/>
            <person name="Brinkac L.M."/>
            <person name="Haft D.H."/>
            <person name="Selengut J.D."/>
            <person name="Sanka R."/>
            <person name="DePew J."/>
            <person name="Purushe J."/>
            <person name="Hartskeerl R.A."/>
            <person name="Ahmed A."/>
            <person name="van der Linden H."/>
            <person name="Goris M.G.A."/>
            <person name="Vinetz J.M."/>
            <person name="Sutton G.G."/>
            <person name="Nierman W.C."/>
            <person name="Fouts D.E."/>
        </authorList>
    </citation>
    <scope>NUCLEOTIDE SEQUENCE [LARGE SCALE GENOMIC DNA]</scope>
    <source>
        <strain evidence="8">5399</strain>
    </source>
</reference>
<evidence type="ECO:0000256" key="7">
    <source>
        <dbReference type="SAM" id="MobiDB-lite"/>
    </source>
</evidence>
<organism evidence="8 9">
    <name type="scientific">Leptospira broomii serovar Hurstbridge str. 5399</name>
    <dbReference type="NCBI Taxonomy" id="1049789"/>
    <lineage>
        <taxon>Bacteria</taxon>
        <taxon>Pseudomonadati</taxon>
        <taxon>Spirochaetota</taxon>
        <taxon>Spirochaetia</taxon>
        <taxon>Leptospirales</taxon>
        <taxon>Leptospiraceae</taxon>
        <taxon>Leptospira</taxon>
    </lineage>
</organism>
<evidence type="ECO:0000256" key="5">
    <source>
        <dbReference type="ARBA" id="ARBA00023136"/>
    </source>
</evidence>
<feature type="transmembrane region" description="Helical" evidence="6">
    <location>
        <begin position="6"/>
        <end position="23"/>
    </location>
</feature>
<comment type="subcellular location">
    <subcellularLocation>
        <location evidence="1 6">Membrane</location>
        <topology evidence="1 6">Multi-pass membrane protein</topology>
    </subcellularLocation>
</comment>
<sequence>MDIFLIIVGVMAILGVMDLLVGVSNDAVNFTNSAVGARAASRRLILIISAVGILFGALSSSGMMEVARKGIFHPEYFSLGELMFLFLAVMVADIILLDLYNTLGLPTSTTVSLVFELLGASLAMAILKTETVNDAFRIINSESALKIIFGIVFSVIFAFFAGLFLMFVFRLIFSFRLEKTIRLFGGLFAGLATTIVIFFVLLTAMKGSTLIDKDLLKWIGDNFRQIIITSLIGFSVFFQILVFSGVNVLKFVVLLGTASLAMAFASNDLVNFIGVPIASLQTHELIKLSNWNTNTLAVGLAGEVPTPNLLLLGAALIMIFSLFRSKKAETVTQTEVSLGSQGETIESFQSSLVARVFVQIALGIYRPIKIILPKGIRTWIGERFSNTASKEIVKIHENDAFDLLRASVNILIASGLILIGTIQKLPLSTTFVTFMVAMGTSLADGAWQKENAVNRVSGVLTVIGGWFMTAIFASMMGAVIATTFFYFGFPAVVAVLAGTLFLVLLFNRIHGQRKAAYDENIEKLVNINRHPEKALAKTVSSILGSLIIAKKAMNNVYSGFINGKKKDFKQTGKLLKNIKKMYENSISNFLTLANKHFDEREFQSIHPVTNALGYIDRIAENITNILRSSSNNIDSFRSGLSKDEREDLKDLRKLAEEGFELLVDSDKIPSLLDKARSKKKVKELSDIKIRIYKNQMRRIRKGDSRLKSSTSYFVVVEELVDINENLMGLAEELHHVLPWAEEMRKQLQKPNNVSNGRHAILPFEEKKEKGKKRKKKKLKAE</sequence>
<dbReference type="GO" id="GO:0035435">
    <property type="term" value="P:phosphate ion transmembrane transport"/>
    <property type="evidence" value="ECO:0007669"/>
    <property type="project" value="TreeGrafter"/>
</dbReference>
<feature type="transmembrane region" description="Helical" evidence="6">
    <location>
        <begin position="487"/>
        <end position="506"/>
    </location>
</feature>
<feature type="transmembrane region" description="Helical" evidence="6">
    <location>
        <begin position="304"/>
        <end position="323"/>
    </location>
</feature>
<dbReference type="GO" id="GO:0005315">
    <property type="term" value="F:phosphate transmembrane transporter activity"/>
    <property type="evidence" value="ECO:0007669"/>
    <property type="project" value="InterPro"/>
</dbReference>
<feature type="transmembrane region" description="Helical" evidence="6">
    <location>
        <begin position="147"/>
        <end position="169"/>
    </location>
</feature>
<proteinExistence type="inferred from homology"/>
<feature type="transmembrane region" description="Helical" evidence="6">
    <location>
        <begin position="181"/>
        <end position="202"/>
    </location>
</feature>
<feature type="transmembrane region" description="Helical" evidence="6">
    <location>
        <begin position="76"/>
        <end position="97"/>
    </location>
</feature>
<dbReference type="InterPro" id="IPR001204">
    <property type="entry name" value="Phos_transporter"/>
</dbReference>
<dbReference type="Gene3D" id="1.20.58.220">
    <property type="entry name" value="Phosphate transport system protein phou homolog 2, domain 2"/>
    <property type="match status" value="1"/>
</dbReference>
<keyword evidence="4 6" id="KW-1133">Transmembrane helix</keyword>
<feature type="transmembrane region" description="Helical" evidence="6">
    <location>
        <begin position="109"/>
        <end position="127"/>
    </location>
</feature>
<dbReference type="SUPFAM" id="SSF109755">
    <property type="entry name" value="PhoU-like"/>
    <property type="match status" value="1"/>
</dbReference>
<dbReference type="STRING" id="1049789.LEP1GSC050_1620"/>
<evidence type="ECO:0000256" key="1">
    <source>
        <dbReference type="ARBA" id="ARBA00004141"/>
    </source>
</evidence>
<feature type="transmembrane region" description="Helical" evidence="6">
    <location>
        <begin position="222"/>
        <end position="241"/>
    </location>
</feature>
<dbReference type="InterPro" id="IPR038078">
    <property type="entry name" value="PhoU-like_sf"/>
</dbReference>
<comment type="similarity">
    <text evidence="6">Belongs to the inorganic phosphate transporter (PiT) (TC 2.A.20) family.</text>
</comment>
<dbReference type="PANTHER" id="PTHR11101">
    <property type="entry name" value="PHOSPHATE TRANSPORTER"/>
    <property type="match status" value="1"/>
</dbReference>
<dbReference type="AlphaFoldDB" id="T0F7Q8"/>
<comment type="caution">
    <text evidence="8">The sequence shown here is derived from an EMBL/GenBank/DDBJ whole genome shotgun (WGS) entry which is preliminary data.</text>
</comment>
<feature type="region of interest" description="Disordered" evidence="7">
    <location>
        <begin position="748"/>
        <end position="781"/>
    </location>
</feature>
<keyword evidence="2 6" id="KW-0813">Transport</keyword>
<dbReference type="Proteomes" id="UP000015454">
    <property type="component" value="Unassembled WGS sequence"/>
</dbReference>
<keyword evidence="6" id="KW-0592">Phosphate transport</keyword>
<keyword evidence="5 6" id="KW-0472">Membrane</keyword>
<protein>
    <recommendedName>
        <fullName evidence="6">Phosphate transporter</fullName>
    </recommendedName>
</protein>
<feature type="compositionally biased region" description="Basic residues" evidence="7">
    <location>
        <begin position="769"/>
        <end position="781"/>
    </location>
</feature>
<dbReference type="Pfam" id="PF01384">
    <property type="entry name" value="PHO4"/>
    <property type="match status" value="1"/>
</dbReference>
<evidence type="ECO:0000256" key="2">
    <source>
        <dbReference type="ARBA" id="ARBA00022448"/>
    </source>
</evidence>
<gene>
    <name evidence="8" type="ORF">LEP1GSC050_1620</name>
</gene>
<evidence type="ECO:0000256" key="4">
    <source>
        <dbReference type="ARBA" id="ARBA00022989"/>
    </source>
</evidence>
<feature type="transmembrane region" description="Helical" evidence="6">
    <location>
        <begin position="44"/>
        <end position="64"/>
    </location>
</feature>
<feature type="transmembrane region" description="Helical" evidence="6">
    <location>
        <begin position="459"/>
        <end position="481"/>
    </location>
</feature>
<evidence type="ECO:0000313" key="8">
    <source>
        <dbReference type="EMBL" id="EQA43532.1"/>
    </source>
</evidence>
<keyword evidence="3 6" id="KW-0812">Transmembrane</keyword>
<dbReference type="GO" id="GO:0016020">
    <property type="term" value="C:membrane"/>
    <property type="evidence" value="ECO:0007669"/>
    <property type="project" value="UniProtKB-SubCell"/>
</dbReference>
<dbReference type="OrthoDB" id="9779554at2"/>
<evidence type="ECO:0000313" key="9">
    <source>
        <dbReference type="Proteomes" id="UP000015454"/>
    </source>
</evidence>
<evidence type="ECO:0000256" key="3">
    <source>
        <dbReference type="ARBA" id="ARBA00022692"/>
    </source>
</evidence>